<gene>
    <name evidence="1" type="ORF">L3X38_031845</name>
</gene>
<organism evidence="1 2">
    <name type="scientific">Prunus dulcis</name>
    <name type="common">Almond</name>
    <name type="synonym">Amygdalus dulcis</name>
    <dbReference type="NCBI Taxonomy" id="3755"/>
    <lineage>
        <taxon>Eukaryota</taxon>
        <taxon>Viridiplantae</taxon>
        <taxon>Streptophyta</taxon>
        <taxon>Embryophyta</taxon>
        <taxon>Tracheophyta</taxon>
        <taxon>Spermatophyta</taxon>
        <taxon>Magnoliopsida</taxon>
        <taxon>eudicotyledons</taxon>
        <taxon>Gunneridae</taxon>
        <taxon>Pentapetalae</taxon>
        <taxon>rosids</taxon>
        <taxon>fabids</taxon>
        <taxon>Rosales</taxon>
        <taxon>Rosaceae</taxon>
        <taxon>Amygdaloideae</taxon>
        <taxon>Amygdaleae</taxon>
        <taxon>Prunus</taxon>
    </lineage>
</organism>
<accession>A0AAD4VDB1</accession>
<comment type="caution">
    <text evidence="1">The sequence shown here is derived from an EMBL/GenBank/DDBJ whole genome shotgun (WGS) entry which is preliminary data.</text>
</comment>
<dbReference type="AlphaFoldDB" id="A0AAD4VDB1"/>
<evidence type="ECO:0000313" key="2">
    <source>
        <dbReference type="Proteomes" id="UP001054821"/>
    </source>
</evidence>
<reference evidence="1 2" key="1">
    <citation type="journal article" date="2022" name="G3 (Bethesda)">
        <title>Whole-genome sequence and methylome profiling of the almond [Prunus dulcis (Mill.) D.A. Webb] cultivar 'Nonpareil'.</title>
        <authorList>
            <person name="D'Amico-Willman K.M."/>
            <person name="Ouma W.Z."/>
            <person name="Meulia T."/>
            <person name="Sideli G.M."/>
            <person name="Gradziel T.M."/>
            <person name="Fresnedo-Ramirez J."/>
        </authorList>
    </citation>
    <scope>NUCLEOTIDE SEQUENCE [LARGE SCALE GENOMIC DNA]</scope>
    <source>
        <strain evidence="1">Clone GOH B32 T37-40</strain>
    </source>
</reference>
<proteinExistence type="predicted"/>
<protein>
    <submittedName>
        <fullName evidence="1">Uncharacterized protein</fullName>
    </submittedName>
</protein>
<dbReference type="EMBL" id="JAJFAZ020000006">
    <property type="protein sequence ID" value="KAI5322773.1"/>
    <property type="molecule type" value="Genomic_DNA"/>
</dbReference>
<name>A0AAD4VDB1_PRUDU</name>
<keyword evidence="2" id="KW-1185">Reference proteome</keyword>
<dbReference type="Proteomes" id="UP001054821">
    <property type="component" value="Chromosome 6"/>
</dbReference>
<sequence>MWKRRPQSKRMWKTAQNGNVGQNQVQATNNGNACQNDIAPTQTNAAPAQTNTAPAQTYAAQLKLTLPPPKFKLIRAEEQAKAEEEEEEEAYGIQLQGCHLHNQLVAYYSCPT</sequence>
<evidence type="ECO:0000313" key="1">
    <source>
        <dbReference type="EMBL" id="KAI5322773.1"/>
    </source>
</evidence>